<keyword evidence="5 14" id="KW-0552">Olfaction</keyword>
<dbReference type="FunFam" id="1.20.1070.10:FF:000010">
    <property type="entry name" value="Olfactory receptor"/>
    <property type="match status" value="1"/>
</dbReference>
<dbReference type="GO" id="GO:0004984">
    <property type="term" value="F:olfactory receptor activity"/>
    <property type="evidence" value="ECO:0007669"/>
    <property type="project" value="InterPro"/>
</dbReference>
<dbReference type="InterPro" id="IPR017452">
    <property type="entry name" value="GPCR_Rhodpsn_7TM"/>
</dbReference>
<dbReference type="Pfam" id="PF13853">
    <property type="entry name" value="7tm_4"/>
    <property type="match status" value="1"/>
</dbReference>
<keyword evidence="10 13" id="KW-0675">Receptor</keyword>
<evidence type="ECO:0000256" key="8">
    <source>
        <dbReference type="ARBA" id="ARBA00023136"/>
    </source>
</evidence>
<dbReference type="InterPro" id="IPR000276">
    <property type="entry name" value="GPCR_Rhodpsn"/>
</dbReference>
<organism evidence="16 17">
    <name type="scientific">Pyxicephalus adspersus</name>
    <name type="common">African bullfrog</name>
    <dbReference type="NCBI Taxonomy" id="30357"/>
    <lineage>
        <taxon>Eukaryota</taxon>
        <taxon>Metazoa</taxon>
        <taxon>Chordata</taxon>
        <taxon>Craniata</taxon>
        <taxon>Vertebrata</taxon>
        <taxon>Euteleostomi</taxon>
        <taxon>Amphibia</taxon>
        <taxon>Batrachia</taxon>
        <taxon>Anura</taxon>
        <taxon>Neobatrachia</taxon>
        <taxon>Ranoidea</taxon>
        <taxon>Pyxicephalidae</taxon>
        <taxon>Pyxicephalinae</taxon>
        <taxon>Pyxicephalus</taxon>
    </lineage>
</organism>
<evidence type="ECO:0000259" key="15">
    <source>
        <dbReference type="PROSITE" id="PS50262"/>
    </source>
</evidence>
<keyword evidence="12 13" id="KW-0807">Transducer</keyword>
<evidence type="ECO:0000256" key="11">
    <source>
        <dbReference type="ARBA" id="ARBA00023180"/>
    </source>
</evidence>
<keyword evidence="3 14" id="KW-0716">Sensory transduction</keyword>
<feature type="transmembrane region" description="Helical" evidence="14">
    <location>
        <begin position="274"/>
        <end position="293"/>
    </location>
</feature>
<evidence type="ECO:0000313" key="16">
    <source>
        <dbReference type="EMBL" id="DBA29755.1"/>
    </source>
</evidence>
<dbReference type="PRINTS" id="PR00245">
    <property type="entry name" value="OLFACTORYR"/>
</dbReference>
<dbReference type="InterPro" id="IPR050939">
    <property type="entry name" value="Olfactory_GPCR1"/>
</dbReference>
<keyword evidence="8 14" id="KW-0472">Membrane</keyword>
<comment type="similarity">
    <text evidence="13">Belongs to the G-protein coupled receptor 1 family.</text>
</comment>
<keyword evidence="4 13" id="KW-0812">Transmembrane</keyword>
<evidence type="ECO:0000256" key="2">
    <source>
        <dbReference type="ARBA" id="ARBA00022475"/>
    </source>
</evidence>
<evidence type="ECO:0000256" key="7">
    <source>
        <dbReference type="ARBA" id="ARBA00023040"/>
    </source>
</evidence>
<proteinExistence type="inferred from homology"/>
<comment type="caution">
    <text evidence="16">The sequence shown here is derived from an EMBL/GenBank/DDBJ whole genome shotgun (WGS) entry which is preliminary data.</text>
</comment>
<name>A0AAV3APJ1_PYXAD</name>
<dbReference type="GO" id="GO:0004930">
    <property type="term" value="F:G protein-coupled receptor activity"/>
    <property type="evidence" value="ECO:0007669"/>
    <property type="project" value="UniProtKB-KW"/>
</dbReference>
<feature type="domain" description="G-protein coupled receptors family 1 profile" evidence="15">
    <location>
        <begin position="42"/>
        <end position="291"/>
    </location>
</feature>
<evidence type="ECO:0000256" key="12">
    <source>
        <dbReference type="ARBA" id="ARBA00023224"/>
    </source>
</evidence>
<keyword evidence="2 14" id="KW-1003">Cell membrane</keyword>
<evidence type="ECO:0000256" key="6">
    <source>
        <dbReference type="ARBA" id="ARBA00022989"/>
    </source>
</evidence>
<feature type="transmembrane region" description="Helical" evidence="14">
    <location>
        <begin position="145"/>
        <end position="168"/>
    </location>
</feature>
<dbReference type="Proteomes" id="UP001181693">
    <property type="component" value="Unassembled WGS sequence"/>
</dbReference>
<sequence length="316" mass="36120">MKIYNNLTVITNVILLGFQGSHLFQIFCFTFFLFIYCVTICGNLLIILLVSSNKNLHTPMYFFLTQLSISDILLSSDIVPNMLHLLLHSPIAMSFSSCITQLYFFVLAEVYECFLLTVMSYDRYIAICNPLLYNTIIKHETCMKLVLLSWLMSIVLSLVEILTVYNLWFCGPNIIDHFFCDMEPLLDLSCSGSSVVHIEMTVASIPIVIFPISFIIASYSNIIYHILKIPLTTSRQKAFSTCISHLTVVSIFYGTMFFTYILPTKGQSSTWNKVLAVLYTVVSPLINPIIYSLRNKDIKTALEKSTHYGHFWFCLV</sequence>
<dbReference type="InterPro" id="IPR000725">
    <property type="entry name" value="Olfact_rcpt"/>
</dbReference>
<evidence type="ECO:0000256" key="14">
    <source>
        <dbReference type="RuleBase" id="RU363047"/>
    </source>
</evidence>
<accession>A0AAV3APJ1</accession>
<protein>
    <recommendedName>
        <fullName evidence="14">Olfactory receptor</fullName>
    </recommendedName>
</protein>
<keyword evidence="11" id="KW-0325">Glycoprotein</keyword>
<dbReference type="GO" id="GO:0005886">
    <property type="term" value="C:plasma membrane"/>
    <property type="evidence" value="ECO:0007669"/>
    <property type="project" value="UniProtKB-SubCell"/>
</dbReference>
<feature type="transmembrane region" description="Helical" evidence="14">
    <location>
        <begin position="203"/>
        <end position="227"/>
    </location>
</feature>
<comment type="subcellular location">
    <subcellularLocation>
        <location evidence="1 14">Cell membrane</location>
        <topology evidence="1 14">Multi-pass membrane protein</topology>
    </subcellularLocation>
</comment>
<keyword evidence="6 14" id="KW-1133">Transmembrane helix</keyword>
<evidence type="ECO:0000256" key="13">
    <source>
        <dbReference type="RuleBase" id="RU000688"/>
    </source>
</evidence>
<dbReference type="PANTHER" id="PTHR24242:SF253">
    <property type="entry name" value="OLFACTORY RECEPTOR-RELATED"/>
    <property type="match status" value="1"/>
</dbReference>
<feature type="transmembrane region" description="Helical" evidence="14">
    <location>
        <begin position="23"/>
        <end position="49"/>
    </location>
</feature>
<dbReference type="PRINTS" id="PR00237">
    <property type="entry name" value="GPCRRHODOPSN"/>
</dbReference>
<dbReference type="SUPFAM" id="SSF81321">
    <property type="entry name" value="Family A G protein-coupled receptor-like"/>
    <property type="match status" value="1"/>
</dbReference>
<evidence type="ECO:0000256" key="5">
    <source>
        <dbReference type="ARBA" id="ARBA00022725"/>
    </source>
</evidence>
<evidence type="ECO:0000256" key="4">
    <source>
        <dbReference type="ARBA" id="ARBA00022692"/>
    </source>
</evidence>
<evidence type="ECO:0000313" key="17">
    <source>
        <dbReference type="Proteomes" id="UP001181693"/>
    </source>
</evidence>
<evidence type="ECO:0000256" key="3">
    <source>
        <dbReference type="ARBA" id="ARBA00022606"/>
    </source>
</evidence>
<dbReference type="Gene3D" id="1.20.1070.10">
    <property type="entry name" value="Rhodopsin 7-helix transmembrane proteins"/>
    <property type="match status" value="1"/>
</dbReference>
<evidence type="ECO:0000256" key="9">
    <source>
        <dbReference type="ARBA" id="ARBA00023157"/>
    </source>
</evidence>
<evidence type="ECO:0000256" key="1">
    <source>
        <dbReference type="ARBA" id="ARBA00004651"/>
    </source>
</evidence>
<dbReference type="PANTHER" id="PTHR24242">
    <property type="entry name" value="G-PROTEIN COUPLED RECEPTOR"/>
    <property type="match status" value="1"/>
</dbReference>
<evidence type="ECO:0000256" key="10">
    <source>
        <dbReference type="ARBA" id="ARBA00023170"/>
    </source>
</evidence>
<dbReference type="PROSITE" id="PS00237">
    <property type="entry name" value="G_PROTEIN_RECEP_F1_1"/>
    <property type="match status" value="1"/>
</dbReference>
<dbReference type="EMBL" id="DYDO01000002">
    <property type="protein sequence ID" value="DBA29755.1"/>
    <property type="molecule type" value="Genomic_DNA"/>
</dbReference>
<reference evidence="16" key="1">
    <citation type="thesis" date="2020" institute="ProQuest LLC" country="789 East Eisenhower Parkway, Ann Arbor, MI, USA">
        <title>Comparative Genomics and Chromosome Evolution.</title>
        <authorList>
            <person name="Mudd A.B."/>
        </authorList>
    </citation>
    <scope>NUCLEOTIDE SEQUENCE</scope>
    <source>
        <strain evidence="16">1538</strain>
        <tissue evidence="16">Blood</tissue>
    </source>
</reference>
<gene>
    <name evidence="16" type="ORF">GDO54_005815</name>
</gene>
<dbReference type="AlphaFoldDB" id="A0AAV3APJ1"/>
<keyword evidence="9" id="KW-1015">Disulfide bond</keyword>
<feature type="transmembrane region" description="Helical" evidence="14">
    <location>
        <begin position="239"/>
        <end position="262"/>
    </location>
</feature>
<dbReference type="PROSITE" id="PS50262">
    <property type="entry name" value="G_PROTEIN_RECEP_F1_2"/>
    <property type="match status" value="1"/>
</dbReference>
<keyword evidence="17" id="KW-1185">Reference proteome</keyword>
<keyword evidence="7 13" id="KW-0297">G-protein coupled receptor</keyword>